<proteinExistence type="predicted"/>
<gene>
    <name evidence="2" type="ORF">phytr_5260</name>
</gene>
<dbReference type="EMBL" id="CP027845">
    <property type="protein sequence ID" value="AVP87472.1"/>
    <property type="molecule type" value="Genomic_DNA"/>
</dbReference>
<feature type="compositionally biased region" description="Polar residues" evidence="1">
    <location>
        <begin position="50"/>
        <end position="74"/>
    </location>
</feature>
<reference evidence="2 3" key="1">
    <citation type="submission" date="2018-03" db="EMBL/GenBank/DDBJ databases">
        <title>A gene transfer event suggests a long-term partnership between eustigmatophyte algae and a novel lineage of endosymbiotic bacteria.</title>
        <authorList>
            <person name="Yurchenko T."/>
            <person name="Sevcikova T."/>
            <person name="Pribyl P."/>
            <person name="El Karkouri K."/>
            <person name="Klimes V."/>
            <person name="Amaral R."/>
            <person name="Zbrankova V."/>
            <person name="Kim E."/>
            <person name="Raoult D."/>
            <person name="Santos L.M.A."/>
            <person name="Elias M."/>
        </authorList>
    </citation>
    <scope>NUCLEOTIDE SEQUENCE [LARGE SCALE GENOMIC DNA]</scope>
    <source>
        <strain evidence="2">CCALA 838</strain>
    </source>
</reference>
<dbReference type="AlphaFoldDB" id="A0A2P1P878"/>
<keyword evidence="3" id="KW-1185">Reference proteome</keyword>
<evidence type="ECO:0000313" key="3">
    <source>
        <dbReference type="Proteomes" id="UP000241762"/>
    </source>
</evidence>
<name>A0A2P1P878_9RICK</name>
<organism evidence="2 3">
    <name type="scientific">Candidatus Phycorickettsia trachydisci</name>
    <dbReference type="NCBI Taxonomy" id="2115978"/>
    <lineage>
        <taxon>Bacteria</taxon>
        <taxon>Pseudomonadati</taxon>
        <taxon>Pseudomonadota</taxon>
        <taxon>Alphaproteobacteria</taxon>
        <taxon>Rickettsiales</taxon>
        <taxon>Rickettsiaceae</taxon>
        <taxon>Candidatus Phycorickettsia</taxon>
    </lineage>
</organism>
<dbReference type="RefSeq" id="WP_106874334.1">
    <property type="nucleotide sequence ID" value="NZ_CP027845.1"/>
</dbReference>
<protein>
    <submittedName>
        <fullName evidence="2">Uncharacterized protein</fullName>
    </submittedName>
</protein>
<accession>A0A2P1P878</accession>
<sequence>MTYDQILARMILALEENDIDRFIELSYQIEIPAIDSSTPVTQVISTSTPVTIATGPTPSTQTKSNIISNSTPPFASSPPFGDTKILHEEVKTDTTGADCKFIPQ</sequence>
<dbReference type="Proteomes" id="UP000241762">
    <property type="component" value="Chromosome"/>
</dbReference>
<dbReference type="KEGG" id="ptc:phytr_5260"/>
<feature type="region of interest" description="Disordered" evidence="1">
    <location>
        <begin position="50"/>
        <end position="81"/>
    </location>
</feature>
<evidence type="ECO:0000313" key="2">
    <source>
        <dbReference type="EMBL" id="AVP87472.1"/>
    </source>
</evidence>
<evidence type="ECO:0000256" key="1">
    <source>
        <dbReference type="SAM" id="MobiDB-lite"/>
    </source>
</evidence>